<name>A0AAW9QJE2_9CHRO</name>
<organism evidence="2 3">
    <name type="scientific">Pannus brasiliensis CCIBt3594</name>
    <dbReference type="NCBI Taxonomy" id="1427578"/>
    <lineage>
        <taxon>Bacteria</taxon>
        <taxon>Bacillati</taxon>
        <taxon>Cyanobacteriota</taxon>
        <taxon>Cyanophyceae</taxon>
        <taxon>Oscillatoriophycideae</taxon>
        <taxon>Chroococcales</taxon>
        <taxon>Microcystaceae</taxon>
        <taxon>Pannus</taxon>
    </lineage>
</organism>
<comment type="caution">
    <text evidence="2">The sequence shown here is derived from an EMBL/GenBank/DDBJ whole genome shotgun (WGS) entry which is preliminary data.</text>
</comment>
<dbReference type="EMBL" id="JBAFSM010000021">
    <property type="protein sequence ID" value="MEG3437910.1"/>
    <property type="molecule type" value="Genomic_DNA"/>
</dbReference>
<gene>
    <name evidence="2" type="ORF">V0288_12350</name>
</gene>
<protein>
    <recommendedName>
        <fullName evidence="4">Rpn family recombination-promoting nuclease/putative transposase</fullName>
    </recommendedName>
</protein>
<sequence length="213" mass="24486">MSSRLQRRARRESESYNEEEFPRLWTLFPSASASLLEGFGAISDIDAWGEGVYLFPRFYRTAIVAINRLPVAPDTLWLRLLGRGKVQSQAVREWLQLPIENSLRQNVTELLVSWRVTIEIQNLLEEEDREVFMTLSQTYLEWKEATKQEARREGLEEGRQEGLQEGRQEGLREGRLGGKLESVPRLRALGLSVEQIADALELSIEQVRQATGE</sequence>
<proteinExistence type="predicted"/>
<accession>A0AAW9QJE2</accession>
<evidence type="ECO:0008006" key="4">
    <source>
        <dbReference type="Google" id="ProtNLM"/>
    </source>
</evidence>
<evidence type="ECO:0000313" key="2">
    <source>
        <dbReference type="EMBL" id="MEG3437910.1"/>
    </source>
</evidence>
<keyword evidence="3" id="KW-1185">Reference proteome</keyword>
<dbReference type="AlphaFoldDB" id="A0AAW9QJE2"/>
<dbReference type="Proteomes" id="UP001328733">
    <property type="component" value="Unassembled WGS sequence"/>
</dbReference>
<evidence type="ECO:0000313" key="3">
    <source>
        <dbReference type="Proteomes" id="UP001328733"/>
    </source>
</evidence>
<evidence type="ECO:0000256" key="1">
    <source>
        <dbReference type="SAM" id="MobiDB-lite"/>
    </source>
</evidence>
<reference evidence="2 3" key="1">
    <citation type="submission" date="2024-01" db="EMBL/GenBank/DDBJ databases">
        <title>Genomic insights into the taxonomy and metabolism of the cyanobacterium Pannus brasiliensis CCIBt3594.</title>
        <authorList>
            <person name="Machado M."/>
            <person name="Botero N.B."/>
            <person name="Andreote A.P.D."/>
            <person name="Feitosa A.M.T."/>
            <person name="Popin R."/>
            <person name="Sivonen K."/>
            <person name="Fiore M.F."/>
        </authorList>
    </citation>
    <scope>NUCLEOTIDE SEQUENCE [LARGE SCALE GENOMIC DNA]</scope>
    <source>
        <strain evidence="2 3">CCIBt3594</strain>
    </source>
</reference>
<feature type="region of interest" description="Disordered" evidence="1">
    <location>
        <begin position="151"/>
        <end position="176"/>
    </location>
</feature>